<feature type="region of interest" description="Disordered" evidence="1">
    <location>
        <begin position="234"/>
        <end position="366"/>
    </location>
</feature>
<organism evidence="2 3">
    <name type="scientific">Vitis vinifera</name>
    <name type="common">Grape</name>
    <dbReference type="NCBI Taxonomy" id="29760"/>
    <lineage>
        <taxon>Eukaryota</taxon>
        <taxon>Viridiplantae</taxon>
        <taxon>Streptophyta</taxon>
        <taxon>Embryophyta</taxon>
        <taxon>Tracheophyta</taxon>
        <taxon>Spermatophyta</taxon>
        <taxon>Magnoliopsida</taxon>
        <taxon>eudicotyledons</taxon>
        <taxon>Gunneridae</taxon>
        <taxon>Pentapetalae</taxon>
        <taxon>rosids</taxon>
        <taxon>Vitales</taxon>
        <taxon>Vitaceae</taxon>
        <taxon>Viteae</taxon>
        <taxon>Vitis</taxon>
    </lineage>
</organism>
<evidence type="ECO:0000256" key="1">
    <source>
        <dbReference type="SAM" id="MobiDB-lite"/>
    </source>
</evidence>
<evidence type="ECO:0000313" key="2">
    <source>
        <dbReference type="EMBL" id="RVW62848.1"/>
    </source>
</evidence>
<protein>
    <submittedName>
        <fullName evidence="2">Uncharacterized protein</fullName>
    </submittedName>
</protein>
<feature type="compositionally biased region" description="Low complexity" evidence="1">
    <location>
        <begin position="318"/>
        <end position="338"/>
    </location>
</feature>
<gene>
    <name evidence="2" type="ORF">CK203_056301</name>
</gene>
<feature type="compositionally biased region" description="Polar residues" evidence="1">
    <location>
        <begin position="188"/>
        <end position="199"/>
    </location>
</feature>
<evidence type="ECO:0000313" key="3">
    <source>
        <dbReference type="Proteomes" id="UP000288805"/>
    </source>
</evidence>
<accession>A0A438FSE0</accession>
<reference evidence="2 3" key="1">
    <citation type="journal article" date="2018" name="PLoS Genet.">
        <title>Population sequencing reveals clonal diversity and ancestral inbreeding in the grapevine cultivar Chardonnay.</title>
        <authorList>
            <person name="Roach M.J."/>
            <person name="Johnson D.L."/>
            <person name="Bohlmann J."/>
            <person name="van Vuuren H.J."/>
            <person name="Jones S.J."/>
            <person name="Pretorius I.S."/>
            <person name="Schmidt S.A."/>
            <person name="Borneman A.R."/>
        </authorList>
    </citation>
    <scope>NUCLEOTIDE SEQUENCE [LARGE SCALE GENOMIC DNA]</scope>
    <source>
        <strain evidence="3">cv. Chardonnay</strain>
        <tissue evidence="2">Leaf</tissue>
    </source>
</reference>
<name>A0A438FSE0_VITVI</name>
<feature type="compositionally biased region" description="Pro residues" evidence="1">
    <location>
        <begin position="236"/>
        <end position="247"/>
    </location>
</feature>
<comment type="caution">
    <text evidence="2">The sequence shown here is derived from an EMBL/GenBank/DDBJ whole genome shotgun (WGS) entry which is preliminary data.</text>
</comment>
<sequence length="366" mass="40339">MARTALESMDIVLSRSWSHSNQKRRQSTSLNLKKPKCVLIVLNDPRVKETSAKCDFAAKPFRSTVEASASVFRIAKVDLAHECHFAEQWHQFRSCETHCEMEKLISHQKSYSAGYFAIAKVVWHTSATSQHSDINFAAAKLTAKLLRKWQVAAKLAFCCETDHSRSPFIFFAKPRRPFLRSSSPFSSAGQRSISQNGTNARGKVFIPFEPQKESAKGAKSRFCSRTCSKAFAVETKPPPVKPAPPKPPARRYLTRSGGQPLKKKARVESSEPIDLTEQSPEKSPNPSPVQIPVPSPVPSPIPSPEATPIPSPVPSPAPQEKAQEPQAPIPEPQIAAEAPLEEVIRRPCSPAPNRRKLGLSNSGIPF</sequence>
<dbReference type="EMBL" id="QGNW01000758">
    <property type="protein sequence ID" value="RVW62848.1"/>
    <property type="molecule type" value="Genomic_DNA"/>
</dbReference>
<feature type="region of interest" description="Disordered" evidence="1">
    <location>
        <begin position="181"/>
        <end position="202"/>
    </location>
</feature>
<proteinExistence type="predicted"/>
<dbReference type="AlphaFoldDB" id="A0A438FSE0"/>
<feature type="compositionally biased region" description="Pro residues" evidence="1">
    <location>
        <begin position="283"/>
        <end position="317"/>
    </location>
</feature>
<dbReference type="Proteomes" id="UP000288805">
    <property type="component" value="Unassembled WGS sequence"/>
</dbReference>